<organism evidence="2 3">
    <name type="scientific">Xylanibacter ruminicola</name>
    <name type="common">Prevotella ruminicola</name>
    <dbReference type="NCBI Taxonomy" id="839"/>
    <lineage>
        <taxon>Bacteria</taxon>
        <taxon>Pseudomonadati</taxon>
        <taxon>Bacteroidota</taxon>
        <taxon>Bacteroidia</taxon>
        <taxon>Bacteroidales</taxon>
        <taxon>Prevotellaceae</taxon>
        <taxon>Xylanibacter</taxon>
    </lineage>
</organism>
<name>A0A1H3YL86_XYLRU</name>
<keyword evidence="1" id="KW-1133">Transmembrane helix</keyword>
<dbReference type="AlphaFoldDB" id="A0A1H3YL86"/>
<dbReference type="GO" id="GO:0051301">
    <property type="term" value="P:cell division"/>
    <property type="evidence" value="ECO:0007669"/>
    <property type="project" value="UniProtKB-KW"/>
</dbReference>
<dbReference type="RefSeq" id="WP_074760248.1">
    <property type="nucleotide sequence ID" value="NZ_FNRF01000001.1"/>
</dbReference>
<keyword evidence="1" id="KW-0472">Membrane</keyword>
<proteinExistence type="predicted"/>
<gene>
    <name evidence="2" type="ORF">SAMN05216462_0707</name>
</gene>
<protein>
    <submittedName>
        <fullName evidence="2">Cell division protein FtsQ</fullName>
    </submittedName>
</protein>
<keyword evidence="2" id="KW-0132">Cell division</keyword>
<keyword evidence="2" id="KW-0131">Cell cycle</keyword>
<reference evidence="2 3" key="1">
    <citation type="submission" date="2016-10" db="EMBL/GenBank/DDBJ databases">
        <authorList>
            <person name="de Groot N.N."/>
        </authorList>
    </citation>
    <scope>NUCLEOTIDE SEQUENCE [LARGE SCALE GENOMIC DNA]</scope>
    <source>
        <strain evidence="2 3">D31d</strain>
    </source>
</reference>
<keyword evidence="1" id="KW-0812">Transmembrane</keyword>
<evidence type="ECO:0000313" key="2">
    <source>
        <dbReference type="EMBL" id="SEA12320.1"/>
    </source>
</evidence>
<sequence length="251" mass="28357">MTFNWKHILLVACNAAVGIYLILAVTAFNSPDEAMAKACTEVNIDIEQESMEGFLNPAEVKKLLTQHQLYPLSQPMNTISPRKMEETLLKSPFVEKAECYKTLNGHVCISIKQRIPVIRIMAENGENYYLDHHGNIMPEAGYATDILVATGRISKKYAQKALSKVANQIVGDSFWRNQAVQLNVLPNGTIEMVPRVGEHVVYLGSPTNIDSKLERLRKFYIYGLNKAGWNKYNYINVEFSNQIICKKVNSD</sequence>
<accession>A0A1H3YL86</accession>
<dbReference type="Proteomes" id="UP000182257">
    <property type="component" value="Unassembled WGS sequence"/>
</dbReference>
<feature type="transmembrane region" description="Helical" evidence="1">
    <location>
        <begin position="7"/>
        <end position="28"/>
    </location>
</feature>
<dbReference type="OrthoDB" id="1466667at2"/>
<evidence type="ECO:0000313" key="3">
    <source>
        <dbReference type="Proteomes" id="UP000182257"/>
    </source>
</evidence>
<dbReference type="EMBL" id="FNRF01000001">
    <property type="protein sequence ID" value="SEA12320.1"/>
    <property type="molecule type" value="Genomic_DNA"/>
</dbReference>
<evidence type="ECO:0000256" key="1">
    <source>
        <dbReference type="SAM" id="Phobius"/>
    </source>
</evidence>